<dbReference type="PROSITE" id="PS51304">
    <property type="entry name" value="GALECTIN"/>
    <property type="match status" value="3"/>
</dbReference>
<dbReference type="SMART" id="SM01048">
    <property type="entry name" value="C6"/>
    <property type="match status" value="1"/>
</dbReference>
<proteinExistence type="predicted"/>
<evidence type="ECO:0000313" key="4">
    <source>
        <dbReference type="EMBL" id="EFO83595.1"/>
    </source>
</evidence>
<dbReference type="PANTHER" id="PTHR11346">
    <property type="entry name" value="GALECTIN"/>
    <property type="match status" value="1"/>
</dbReference>
<dbReference type="eggNOG" id="ENOG502TGB4">
    <property type="taxonomic scope" value="Eukaryota"/>
</dbReference>
<evidence type="ECO:0000313" key="5">
    <source>
        <dbReference type="Proteomes" id="UP000008281"/>
    </source>
</evidence>
<dbReference type="InterPro" id="IPR013320">
    <property type="entry name" value="ConA-like_dom_sf"/>
</dbReference>
<feature type="region of interest" description="Disordered" evidence="2">
    <location>
        <begin position="1067"/>
        <end position="1086"/>
    </location>
</feature>
<organism evidence="5">
    <name type="scientific">Caenorhabditis remanei</name>
    <name type="common">Caenorhabditis vulgaris</name>
    <dbReference type="NCBI Taxonomy" id="31234"/>
    <lineage>
        <taxon>Eukaryota</taxon>
        <taxon>Metazoa</taxon>
        <taxon>Ecdysozoa</taxon>
        <taxon>Nematoda</taxon>
        <taxon>Chromadorea</taxon>
        <taxon>Rhabditida</taxon>
        <taxon>Rhabditina</taxon>
        <taxon>Rhabditomorpha</taxon>
        <taxon>Rhabditoidea</taxon>
        <taxon>Rhabditidae</taxon>
        <taxon>Peloderinae</taxon>
        <taxon>Caenorhabditis</taxon>
    </lineage>
</organism>
<dbReference type="SMART" id="SM00908">
    <property type="entry name" value="Gal-bind_lectin"/>
    <property type="match status" value="3"/>
</dbReference>
<dbReference type="Gene3D" id="2.60.120.200">
    <property type="match status" value="3"/>
</dbReference>
<dbReference type="EMBL" id="DS268417">
    <property type="protein sequence ID" value="EFO83595.1"/>
    <property type="molecule type" value="Genomic_DNA"/>
</dbReference>
<dbReference type="Proteomes" id="UP000008281">
    <property type="component" value="Unassembled WGS sequence"/>
</dbReference>
<dbReference type="InParanoid" id="E3LX05"/>
<dbReference type="InterPro" id="IPR002601">
    <property type="entry name" value="C6_domain"/>
</dbReference>
<feature type="domain" description="Galectin" evidence="3">
    <location>
        <begin position="1373"/>
        <end position="1508"/>
    </location>
</feature>
<dbReference type="GO" id="GO:0030246">
    <property type="term" value="F:carbohydrate binding"/>
    <property type="evidence" value="ECO:0007669"/>
    <property type="project" value="UniProtKB-KW"/>
</dbReference>
<feature type="domain" description="Galectin" evidence="3">
    <location>
        <begin position="1186"/>
        <end position="1319"/>
    </location>
</feature>
<dbReference type="PANTHER" id="PTHR11346:SF88">
    <property type="entry name" value="GALECTIN"/>
    <property type="match status" value="1"/>
</dbReference>
<sequence>MKSIYFTKLPQYLSVSQNTQHLNISQYNAVRGPTQEMFLKDLGCGMDTCQNLPIKVIPIYNAIDSKGRLKFETSPADSDTVLGKAGYISPEEHGGLIRYDEYYSEDVDMFAYTNGRYPNQFGACQLRDYGRYRYKFVRTIGYAFTAVTVPENLPIYSIFGYDDGLPEPTTILPLTVSLSHNQYVFWTNPIWTILKNSTNGTQGVGSINLPWTPPVSASPIEPTNVCLLSGNLSILSRCGQVDRMLQFFDKTHVYIGFIDSVYGAVDTFIYSYIGLAFKSQNNLCGIPVQPIREFYKQGVGSTVVAGDDYTDVTSKGFIPTGNIIGYTIDCNHAPNGQIVITIPDGLSTISTVSGFTSPTSSSLVGFYVEPVKIVGAPTSGGEQGYYLDPDGTPSEIDILDISNVCLFTANLTVVSRCGYASNLYLYYDVDDNFYFVGLYSFGRNVTSKMIGVAFENDENACGLNLVPIRELYKEGVGYNVVAGDEYSSFLANGFNITGNTVGYTVDCKDAKDNLVYGDMPAYEFSTTPSASVSTSSVKPNSRDGFYVEPVVIIEKTVSEGEQGYSVNDGTQNVLNTSNVCIFTANSTVYSRCGFAKPLYLYYDTSDDFYFIGIQSYGREVTQKEIGQAFQTDENICGLDLVPIRELYKEGVGYYVVAGDDYSTLLSSGYTLTGNIMGYTVDCKDSIKNFVYGDIPDYDFTTLATTTGSSLPTVAPNLTDITSLYVFPLENVSMPGGLLGTSGFTSGSGHGESRNGAIPVCIFTANQSFLPFCGDARPLYQYFDLDSKFHFVGIQSFGRNVESTQLGLAFASPENDCGLKLRPMRELYKQGVGYTVVAGNNYAKLISDGYSLTGNILGYTVRCKDPVEKMICAHYPSNWTTTTVTTTPFSTTTTAIPTTTPYNLSAPLPKLNCDIIKNYGDLRWRMVQFERYMEVGDNFTMTGHIWPNASESNVNLYIGLNPKWLQSYISIHITMRWWRSDIIYNYFWGKWNYGLETFSSRPFTKGLPYVLSIVRGSNYYDVYGNGIHIKKYWIVGTVSSHSVGGMMGYREWTIDTVQMDCVQTSTTSASTSKSSTSTNPETLPTSILPTTFEASNTTQASTLTTSTTPTTSNTTLKSLPATFTTIANNTDGTTKSSTISSTFTTLTTTFETPTTTRSPSTTPYNLSAPLPLLECNTISEYGDLRWRSVVFGRSMEVGDNITLTGYIWKNATDSNVNFYLGFNPIFGNTNIPLHISQRLTSTRNIYNNYWYQWGQEAYSPRVFTQGSSFVISVVKTTNSYQIYGNGKLMINFGFRGTASQNAIGSLIAYREWTIDSVRMDCARPPTSTTPTKTTSPATVTSTTIITTSPYNLTVPLPTLQCNSEITNYGNLLDRPVNFGRLLETGDNITLTGFVWGNATLSNVNFYLGFNPTFGVTVIPVHINQRWLENNVIIYNNYNSRWGDYQEYSPRPFTRGQPFVLSVIRAANSHIIYGNGEQIKVFNYRGDASINQIGSLIAYDHWTIDTVSMVCPNLLTTSTISSTTATSTTLTTTTPSTSTTLTTTSPSTSTLTTTTTITTLPTSTPTTTTSATSTTTSSSTSTSTSSSTSTTTTTSAATIPTTAPATSTPTTATSTTTTVTSTTLTTSTTSTPITTKTPTTSTPITTTKLPLLGTCPGGIVTLSKGDSNDPQQIIDAHYGEITTSGYKSYMIVYCQSLPGYSIYMMFNVNQGGSAPTRDYQEVQLECSLLEATSVWTYFGRNITSVSCQQARN</sequence>
<evidence type="ECO:0000256" key="2">
    <source>
        <dbReference type="SAM" id="MobiDB-lite"/>
    </source>
</evidence>
<keyword evidence="5" id="KW-1185">Reference proteome</keyword>
<dbReference type="STRING" id="31234.E3LX05"/>
<feature type="compositionally biased region" description="Low complexity" evidence="2">
    <location>
        <begin position="1067"/>
        <end position="1077"/>
    </location>
</feature>
<dbReference type="Pfam" id="PF00337">
    <property type="entry name" value="Gal-bind_lectin"/>
    <property type="match status" value="3"/>
</dbReference>
<dbReference type="FunCoup" id="E3LX05">
    <property type="interactions" value="1081"/>
</dbReference>
<dbReference type="InterPro" id="IPR044156">
    <property type="entry name" value="Galectin-like"/>
</dbReference>
<keyword evidence="1" id="KW-0430">Lectin</keyword>
<dbReference type="OMA" id="WTIDTVQ"/>
<dbReference type="FunFam" id="2.60.120.200:FF:000328">
    <property type="entry name" value="Protein CBG09099"/>
    <property type="match status" value="1"/>
</dbReference>
<dbReference type="HOGENOM" id="CLU_239432_0_0_1"/>
<evidence type="ECO:0000256" key="1">
    <source>
        <dbReference type="ARBA" id="ARBA00022734"/>
    </source>
</evidence>
<reference evidence="4" key="1">
    <citation type="submission" date="2007-07" db="EMBL/GenBank/DDBJ databases">
        <title>PCAP assembly of the Caenorhabditis remanei genome.</title>
        <authorList>
            <consortium name="The Caenorhabditis remanei Sequencing Consortium"/>
            <person name="Wilson R.K."/>
        </authorList>
    </citation>
    <scope>NUCLEOTIDE SEQUENCE [LARGE SCALE GENOMIC DNA]</scope>
    <source>
        <strain evidence="4">PB4641</strain>
    </source>
</reference>
<feature type="region of interest" description="Disordered" evidence="2">
    <location>
        <begin position="1523"/>
        <end position="1643"/>
    </location>
</feature>
<dbReference type="SUPFAM" id="SSF49899">
    <property type="entry name" value="Concanavalin A-like lectins/glucanases"/>
    <property type="match status" value="3"/>
</dbReference>
<dbReference type="SMART" id="SM00276">
    <property type="entry name" value="GLECT"/>
    <property type="match status" value="2"/>
</dbReference>
<feature type="domain" description="Galectin" evidence="3">
    <location>
        <begin position="924"/>
        <end position="1059"/>
    </location>
</feature>
<accession>E3LX05</accession>
<dbReference type="CDD" id="cd00070">
    <property type="entry name" value="GLECT"/>
    <property type="match status" value="1"/>
</dbReference>
<name>E3LX05_CAERE</name>
<evidence type="ECO:0000259" key="3">
    <source>
        <dbReference type="PROSITE" id="PS51304"/>
    </source>
</evidence>
<dbReference type="OrthoDB" id="5829566at2759"/>
<protein>
    <recommendedName>
        <fullName evidence="3">Galectin domain-containing protein</fullName>
    </recommendedName>
</protein>
<gene>
    <name evidence="4" type="ORF">CRE_03183</name>
</gene>
<dbReference type="InterPro" id="IPR001079">
    <property type="entry name" value="Galectin_CRD"/>
</dbReference>